<reference evidence="6" key="1">
    <citation type="journal article" date="2024" name="Gigascience">
        <title>Chromosome-level genome of the poultry shaft louse Menopon gallinae provides insight into the host-switching and adaptive evolution of parasitic lice.</title>
        <authorList>
            <person name="Xu Y."/>
            <person name="Ma L."/>
            <person name="Liu S."/>
            <person name="Liang Y."/>
            <person name="Liu Q."/>
            <person name="He Z."/>
            <person name="Tian L."/>
            <person name="Duan Y."/>
            <person name="Cai W."/>
            <person name="Li H."/>
            <person name="Song F."/>
        </authorList>
    </citation>
    <scope>NUCLEOTIDE SEQUENCE</scope>
    <source>
        <strain evidence="6">Cailab_2023a</strain>
    </source>
</reference>
<dbReference type="AlphaFoldDB" id="A0AAW2IBY4"/>
<dbReference type="GO" id="GO:0005886">
    <property type="term" value="C:plasma membrane"/>
    <property type="evidence" value="ECO:0007669"/>
    <property type="project" value="TreeGrafter"/>
</dbReference>
<name>A0AAW2IBY4_9NEOP</name>
<keyword evidence="3 5" id="KW-1133">Transmembrane helix</keyword>
<feature type="transmembrane region" description="Helical" evidence="5">
    <location>
        <begin position="170"/>
        <end position="191"/>
    </location>
</feature>
<dbReference type="Pfam" id="PF13903">
    <property type="entry name" value="Claudin_2"/>
    <property type="match status" value="1"/>
</dbReference>
<dbReference type="InterPro" id="IPR050579">
    <property type="entry name" value="PMP-22/EMP/MP20-like"/>
</dbReference>
<sequence length="259" mass="29413">MGEKIGRRMKKLYEQVVFERRVLLVCTVIMFFAIVLWLVAIATEYWFIVDGGDGIYLPKTKRYFLSSHAGVWRTCRYTFVNATGIGQKHKSHNGTDVPVRKAVRSYFDTNCTAPDMGKKKKDPTFDINVMNYSQAEAVFSVITVILMVLGFVFSSYTFKNPRYMFKRTAGALHFLSAGASFTVIEVVMHTVDYQRKHVPYMYPPGSTHSFGFSFALAWLVFISNLIAGLAFMIFSRKRKGKKAPTEELGMADEPAIIGR</sequence>
<accession>A0AAW2IBY4</accession>
<comment type="subcellular location">
    <subcellularLocation>
        <location evidence="1">Membrane</location>
        <topology evidence="1">Multi-pass membrane protein</topology>
    </subcellularLocation>
</comment>
<proteinExistence type="predicted"/>
<keyword evidence="4 5" id="KW-0472">Membrane</keyword>
<gene>
    <name evidence="6" type="ORF">PYX00_000891</name>
</gene>
<keyword evidence="2 5" id="KW-0812">Transmembrane</keyword>
<evidence type="ECO:0000256" key="4">
    <source>
        <dbReference type="ARBA" id="ARBA00023136"/>
    </source>
</evidence>
<comment type="caution">
    <text evidence="6">The sequence shown here is derived from an EMBL/GenBank/DDBJ whole genome shotgun (WGS) entry which is preliminary data.</text>
</comment>
<feature type="transmembrane region" description="Helical" evidence="5">
    <location>
        <begin position="211"/>
        <end position="234"/>
    </location>
</feature>
<evidence type="ECO:0000256" key="1">
    <source>
        <dbReference type="ARBA" id="ARBA00004141"/>
    </source>
</evidence>
<dbReference type="PANTHER" id="PTHR10671:SF110">
    <property type="entry name" value="FI18012P1"/>
    <property type="match status" value="1"/>
</dbReference>
<dbReference type="EMBL" id="JARGDH010000001">
    <property type="protein sequence ID" value="KAL0279298.1"/>
    <property type="molecule type" value="Genomic_DNA"/>
</dbReference>
<feature type="transmembrane region" description="Helical" evidence="5">
    <location>
        <begin position="137"/>
        <end position="158"/>
    </location>
</feature>
<organism evidence="6">
    <name type="scientific">Menopon gallinae</name>
    <name type="common">poultry shaft louse</name>
    <dbReference type="NCBI Taxonomy" id="328185"/>
    <lineage>
        <taxon>Eukaryota</taxon>
        <taxon>Metazoa</taxon>
        <taxon>Ecdysozoa</taxon>
        <taxon>Arthropoda</taxon>
        <taxon>Hexapoda</taxon>
        <taxon>Insecta</taxon>
        <taxon>Pterygota</taxon>
        <taxon>Neoptera</taxon>
        <taxon>Paraneoptera</taxon>
        <taxon>Psocodea</taxon>
        <taxon>Troctomorpha</taxon>
        <taxon>Phthiraptera</taxon>
        <taxon>Amblycera</taxon>
        <taxon>Menoponidae</taxon>
        <taxon>Menopon</taxon>
    </lineage>
</organism>
<protein>
    <submittedName>
        <fullName evidence="6">Uncharacterized protein</fullName>
    </submittedName>
</protein>
<evidence type="ECO:0000313" key="6">
    <source>
        <dbReference type="EMBL" id="KAL0279298.1"/>
    </source>
</evidence>
<dbReference type="PANTHER" id="PTHR10671">
    <property type="entry name" value="EPITHELIAL MEMBRANE PROTEIN-RELATED"/>
    <property type="match status" value="1"/>
</dbReference>
<evidence type="ECO:0000256" key="3">
    <source>
        <dbReference type="ARBA" id="ARBA00022989"/>
    </source>
</evidence>
<evidence type="ECO:0000256" key="5">
    <source>
        <dbReference type="SAM" id="Phobius"/>
    </source>
</evidence>
<dbReference type="Gene3D" id="1.20.140.150">
    <property type="match status" value="1"/>
</dbReference>
<dbReference type="InterPro" id="IPR004031">
    <property type="entry name" value="PMP22/EMP/MP20/Claudin"/>
</dbReference>
<evidence type="ECO:0000256" key="2">
    <source>
        <dbReference type="ARBA" id="ARBA00022692"/>
    </source>
</evidence>
<feature type="transmembrane region" description="Helical" evidence="5">
    <location>
        <begin position="21"/>
        <end position="48"/>
    </location>
</feature>